<gene>
    <name evidence="1" type="ORF">GMARGA_LOCUS20158</name>
</gene>
<reference evidence="1 2" key="1">
    <citation type="submission" date="2021-06" db="EMBL/GenBank/DDBJ databases">
        <authorList>
            <person name="Kallberg Y."/>
            <person name="Tangrot J."/>
            <person name="Rosling A."/>
        </authorList>
    </citation>
    <scope>NUCLEOTIDE SEQUENCE [LARGE SCALE GENOMIC DNA]</scope>
    <source>
        <strain evidence="1 2">120-4 pot B 10/14</strain>
    </source>
</reference>
<comment type="caution">
    <text evidence="1">The sequence shown here is derived from an EMBL/GenBank/DDBJ whole genome shotgun (WGS) entry which is preliminary data.</text>
</comment>
<keyword evidence="2" id="KW-1185">Reference proteome</keyword>
<evidence type="ECO:0000313" key="2">
    <source>
        <dbReference type="Proteomes" id="UP000789901"/>
    </source>
</evidence>
<organism evidence="1 2">
    <name type="scientific">Gigaspora margarita</name>
    <dbReference type="NCBI Taxonomy" id="4874"/>
    <lineage>
        <taxon>Eukaryota</taxon>
        <taxon>Fungi</taxon>
        <taxon>Fungi incertae sedis</taxon>
        <taxon>Mucoromycota</taxon>
        <taxon>Glomeromycotina</taxon>
        <taxon>Glomeromycetes</taxon>
        <taxon>Diversisporales</taxon>
        <taxon>Gigasporaceae</taxon>
        <taxon>Gigaspora</taxon>
    </lineage>
</organism>
<proteinExistence type="predicted"/>
<dbReference type="EMBL" id="CAJVQB010017415">
    <property type="protein sequence ID" value="CAG8784131.1"/>
    <property type="molecule type" value="Genomic_DNA"/>
</dbReference>
<accession>A0ABN7VLR6</accession>
<protein>
    <submittedName>
        <fullName evidence="1">45575_t:CDS:1</fullName>
    </submittedName>
</protein>
<evidence type="ECO:0000313" key="1">
    <source>
        <dbReference type="EMBL" id="CAG8784131.1"/>
    </source>
</evidence>
<name>A0ABN7VLR6_GIGMA</name>
<dbReference type="Proteomes" id="UP000789901">
    <property type="component" value="Unassembled WGS sequence"/>
</dbReference>
<sequence>MTFVIIIQRLHQAFPQNQDMLFECDFSQLPAVIMYATDIISQKQATIQRQAGDSKEQKIFLITVPFGY</sequence>